<keyword evidence="2" id="KW-0813">Transport</keyword>
<dbReference type="Pfam" id="PF00005">
    <property type="entry name" value="ABC_tran"/>
    <property type="match status" value="1"/>
</dbReference>
<dbReference type="RefSeq" id="WP_115564293.1">
    <property type="nucleotide sequence ID" value="NZ_QRGR01000004.1"/>
</dbReference>
<dbReference type="InterPro" id="IPR027417">
    <property type="entry name" value="P-loop_NTPase"/>
</dbReference>
<comment type="caution">
    <text evidence="6">The sequence shown here is derived from an EMBL/GenBank/DDBJ whole genome shotgun (WGS) entry which is preliminary data.</text>
</comment>
<evidence type="ECO:0000256" key="1">
    <source>
        <dbReference type="ARBA" id="ARBA00005417"/>
    </source>
</evidence>
<dbReference type="PANTHER" id="PTHR46743">
    <property type="entry name" value="TEICHOIC ACIDS EXPORT ATP-BINDING PROTEIN TAGH"/>
    <property type="match status" value="1"/>
</dbReference>
<evidence type="ECO:0000256" key="2">
    <source>
        <dbReference type="ARBA" id="ARBA00022448"/>
    </source>
</evidence>
<sequence length="268" mass="29316">MENNIAIKARNISKTFKISEDSHNTVKHRLFNLFNPPRTKYVPAVKSMTLEIMKGECIGLLGRNGCGKSTLVKLLAGVYPTDSGYININGSTMLMNLGVGMSHELTARENIYVSGSVLGLKIKEIDAIFDEIVAFAELEGFIDTKIKFYSSGMVARLGFSIAVNAGADIMFLDEIFAVGDAKFQEKAVKVFESSWIKGKTVILVSHSLEVIRQYCNRAAFLKNGELKYIGDTEEAIALYLKDNEIIVKSESAEPVVAEEALTAAALSA</sequence>
<dbReference type="Gene3D" id="3.40.50.300">
    <property type="entry name" value="P-loop containing nucleotide triphosphate hydrolases"/>
    <property type="match status" value="1"/>
</dbReference>
<dbReference type="CDD" id="cd03220">
    <property type="entry name" value="ABC_KpsT_Wzt"/>
    <property type="match status" value="1"/>
</dbReference>
<protein>
    <submittedName>
        <fullName evidence="6">ABC transporter ATP-binding protein</fullName>
    </submittedName>
</protein>
<dbReference type="GO" id="GO:0016887">
    <property type="term" value="F:ATP hydrolysis activity"/>
    <property type="evidence" value="ECO:0007669"/>
    <property type="project" value="InterPro"/>
</dbReference>
<accession>A0A3D8LG90</accession>
<dbReference type="PROSITE" id="PS50893">
    <property type="entry name" value="ABC_TRANSPORTER_2"/>
    <property type="match status" value="1"/>
</dbReference>
<dbReference type="AlphaFoldDB" id="A0A3D8LG90"/>
<dbReference type="InterPro" id="IPR003593">
    <property type="entry name" value="AAA+_ATPase"/>
</dbReference>
<evidence type="ECO:0000259" key="5">
    <source>
        <dbReference type="PROSITE" id="PS50893"/>
    </source>
</evidence>
<dbReference type="GO" id="GO:0016020">
    <property type="term" value="C:membrane"/>
    <property type="evidence" value="ECO:0007669"/>
    <property type="project" value="InterPro"/>
</dbReference>
<keyword evidence="3" id="KW-0547">Nucleotide-binding</keyword>
<evidence type="ECO:0000256" key="4">
    <source>
        <dbReference type="ARBA" id="ARBA00022840"/>
    </source>
</evidence>
<proteinExistence type="inferred from homology"/>
<dbReference type="SMART" id="SM00382">
    <property type="entry name" value="AAA"/>
    <property type="match status" value="1"/>
</dbReference>
<dbReference type="PANTHER" id="PTHR46743:SF2">
    <property type="entry name" value="TEICHOIC ACIDS EXPORT ATP-BINDING PROTEIN TAGH"/>
    <property type="match status" value="1"/>
</dbReference>
<dbReference type="SUPFAM" id="SSF52540">
    <property type="entry name" value="P-loop containing nucleoside triphosphate hydrolases"/>
    <property type="match status" value="1"/>
</dbReference>
<reference evidence="7" key="1">
    <citation type="submission" date="2018-08" db="EMBL/GenBank/DDBJ databases">
        <authorList>
            <person name="Liu Z.-W."/>
            <person name="Du Z.-J."/>
        </authorList>
    </citation>
    <scope>NUCLEOTIDE SEQUENCE [LARGE SCALE GENOMIC DNA]</scope>
    <source>
        <strain evidence="7">H4X</strain>
    </source>
</reference>
<dbReference type="GO" id="GO:0140359">
    <property type="term" value="F:ABC-type transporter activity"/>
    <property type="evidence" value="ECO:0007669"/>
    <property type="project" value="InterPro"/>
</dbReference>
<keyword evidence="7" id="KW-1185">Reference proteome</keyword>
<dbReference type="InterPro" id="IPR050683">
    <property type="entry name" value="Bact_Polysacc_Export_ATP-bd"/>
</dbReference>
<name>A0A3D8LG90_9BACT</name>
<keyword evidence="4 6" id="KW-0067">ATP-binding</keyword>
<evidence type="ECO:0000313" key="7">
    <source>
        <dbReference type="Proteomes" id="UP000256708"/>
    </source>
</evidence>
<dbReference type="InterPro" id="IPR003439">
    <property type="entry name" value="ABC_transporter-like_ATP-bd"/>
</dbReference>
<dbReference type="GO" id="GO:0005524">
    <property type="term" value="F:ATP binding"/>
    <property type="evidence" value="ECO:0007669"/>
    <property type="project" value="UniProtKB-KW"/>
</dbReference>
<dbReference type="EMBL" id="QRGR01000004">
    <property type="protein sequence ID" value="RDV16433.1"/>
    <property type="molecule type" value="Genomic_DNA"/>
</dbReference>
<comment type="similarity">
    <text evidence="1">Belongs to the ABC transporter superfamily.</text>
</comment>
<feature type="domain" description="ABC transporter" evidence="5">
    <location>
        <begin position="28"/>
        <end position="248"/>
    </location>
</feature>
<gene>
    <name evidence="6" type="ORF">DXT99_04325</name>
</gene>
<dbReference type="InterPro" id="IPR015860">
    <property type="entry name" value="ABC_transpr_TagH-like"/>
</dbReference>
<organism evidence="6 7">
    <name type="scientific">Pontibacter diazotrophicus</name>
    <dbReference type="NCBI Taxonomy" id="1400979"/>
    <lineage>
        <taxon>Bacteria</taxon>
        <taxon>Pseudomonadati</taxon>
        <taxon>Bacteroidota</taxon>
        <taxon>Cytophagia</taxon>
        <taxon>Cytophagales</taxon>
        <taxon>Hymenobacteraceae</taxon>
        <taxon>Pontibacter</taxon>
    </lineage>
</organism>
<evidence type="ECO:0000313" key="6">
    <source>
        <dbReference type="EMBL" id="RDV16433.1"/>
    </source>
</evidence>
<dbReference type="OrthoDB" id="9785229at2"/>
<evidence type="ECO:0000256" key="3">
    <source>
        <dbReference type="ARBA" id="ARBA00022741"/>
    </source>
</evidence>
<dbReference type="Proteomes" id="UP000256708">
    <property type="component" value="Unassembled WGS sequence"/>
</dbReference>